<dbReference type="InterPro" id="IPR034660">
    <property type="entry name" value="DinB/YfiT-like"/>
</dbReference>
<dbReference type="EMBL" id="UINC01019046">
    <property type="protein sequence ID" value="SVA80452.1"/>
    <property type="molecule type" value="Genomic_DNA"/>
</dbReference>
<organism evidence="2">
    <name type="scientific">marine metagenome</name>
    <dbReference type="NCBI Taxonomy" id="408172"/>
    <lineage>
        <taxon>unclassified sequences</taxon>
        <taxon>metagenomes</taxon>
        <taxon>ecological metagenomes</taxon>
    </lineage>
</organism>
<dbReference type="AlphaFoldDB" id="A0A381YV19"/>
<protein>
    <recommendedName>
        <fullName evidence="1">Mycothiol-dependent maleylpyruvate isomerase metal-binding domain-containing protein</fullName>
    </recommendedName>
</protein>
<feature type="non-terminal residue" evidence="2">
    <location>
        <position position="46"/>
    </location>
</feature>
<dbReference type="Pfam" id="PF11716">
    <property type="entry name" value="MDMPI_N"/>
    <property type="match status" value="1"/>
</dbReference>
<feature type="domain" description="Mycothiol-dependent maleylpyruvate isomerase metal-binding" evidence="1">
    <location>
        <begin position="12"/>
        <end position="44"/>
    </location>
</feature>
<evidence type="ECO:0000313" key="2">
    <source>
        <dbReference type="EMBL" id="SVA80452.1"/>
    </source>
</evidence>
<accession>A0A381YV19</accession>
<dbReference type="Gene3D" id="1.20.120.450">
    <property type="entry name" value="dinb family like domain"/>
    <property type="match status" value="1"/>
</dbReference>
<dbReference type="InterPro" id="IPR024344">
    <property type="entry name" value="MDMPI_metal-binding"/>
</dbReference>
<evidence type="ECO:0000259" key="1">
    <source>
        <dbReference type="Pfam" id="PF11716"/>
    </source>
</evidence>
<sequence>MDIDRVRILTGLAEAWGQWDAFADGLSDDDWATPSRCPGWTVQDNL</sequence>
<reference evidence="2" key="1">
    <citation type="submission" date="2018-05" db="EMBL/GenBank/DDBJ databases">
        <authorList>
            <person name="Lanie J.A."/>
            <person name="Ng W.-L."/>
            <person name="Kazmierczak K.M."/>
            <person name="Andrzejewski T.M."/>
            <person name="Davidsen T.M."/>
            <person name="Wayne K.J."/>
            <person name="Tettelin H."/>
            <person name="Glass J.I."/>
            <person name="Rusch D."/>
            <person name="Podicherti R."/>
            <person name="Tsui H.-C.T."/>
            <person name="Winkler M.E."/>
        </authorList>
    </citation>
    <scope>NUCLEOTIDE SEQUENCE</scope>
</reference>
<name>A0A381YV19_9ZZZZ</name>
<dbReference type="GO" id="GO:0046872">
    <property type="term" value="F:metal ion binding"/>
    <property type="evidence" value="ECO:0007669"/>
    <property type="project" value="InterPro"/>
</dbReference>
<dbReference type="SUPFAM" id="SSF109854">
    <property type="entry name" value="DinB/YfiT-like putative metalloenzymes"/>
    <property type="match status" value="1"/>
</dbReference>
<gene>
    <name evidence="2" type="ORF">METZ01_LOCUS133306</name>
</gene>
<proteinExistence type="predicted"/>